<proteinExistence type="predicted"/>
<accession>A0A3A1R6P1</accession>
<dbReference type="EMBL" id="QXIR01000001">
    <property type="protein sequence ID" value="RIW38861.1"/>
    <property type="molecule type" value="Genomic_DNA"/>
</dbReference>
<protein>
    <submittedName>
        <fullName evidence="2">Uncharacterized protein</fullName>
    </submittedName>
</protein>
<evidence type="ECO:0000313" key="2">
    <source>
        <dbReference type="EMBL" id="RIW38861.1"/>
    </source>
</evidence>
<name>A0A3A1R6P1_9BACI</name>
<keyword evidence="3" id="KW-1185">Reference proteome</keyword>
<organism evidence="2 3">
    <name type="scientific">Bacillus salacetis</name>
    <dbReference type="NCBI Taxonomy" id="2315464"/>
    <lineage>
        <taxon>Bacteria</taxon>
        <taxon>Bacillati</taxon>
        <taxon>Bacillota</taxon>
        <taxon>Bacilli</taxon>
        <taxon>Bacillales</taxon>
        <taxon>Bacillaceae</taxon>
        <taxon>Bacillus</taxon>
    </lineage>
</organism>
<evidence type="ECO:0000256" key="1">
    <source>
        <dbReference type="SAM" id="MobiDB-lite"/>
    </source>
</evidence>
<sequence>MVDKKEGFISKEMHVLIILRFLDGFYRPFFVALFTDFIKSMQISKREESRPDSNSESSQLCSTTCLL</sequence>
<evidence type="ECO:0000313" key="3">
    <source>
        <dbReference type="Proteomes" id="UP000265801"/>
    </source>
</evidence>
<feature type="compositionally biased region" description="Polar residues" evidence="1">
    <location>
        <begin position="54"/>
        <end position="67"/>
    </location>
</feature>
<feature type="region of interest" description="Disordered" evidence="1">
    <location>
        <begin position="46"/>
        <end position="67"/>
    </location>
</feature>
<dbReference type="AlphaFoldDB" id="A0A3A1R6P1"/>
<gene>
    <name evidence="2" type="ORF">D3H55_00440</name>
</gene>
<reference evidence="2 3" key="1">
    <citation type="submission" date="2018-09" db="EMBL/GenBank/DDBJ databases">
        <title>Bacillus saliacetes sp. nov., isolated from Thai shrimp paste (Ka-pi).</title>
        <authorList>
            <person name="Daroonpunt R."/>
            <person name="Tanasupawat S."/>
            <person name="Yiamsombut S."/>
        </authorList>
    </citation>
    <scope>NUCLEOTIDE SEQUENCE [LARGE SCALE GENOMIC DNA]</scope>
    <source>
        <strain evidence="2 3">SKP7-4</strain>
    </source>
</reference>
<comment type="caution">
    <text evidence="2">The sequence shown here is derived from an EMBL/GenBank/DDBJ whole genome shotgun (WGS) entry which is preliminary data.</text>
</comment>
<dbReference type="Proteomes" id="UP000265801">
    <property type="component" value="Unassembled WGS sequence"/>
</dbReference>